<organism evidence="2 3">
    <name type="scientific">Vibrio artabrorum</name>
    <dbReference type="NCBI Taxonomy" id="446374"/>
    <lineage>
        <taxon>Bacteria</taxon>
        <taxon>Pseudomonadati</taxon>
        <taxon>Pseudomonadota</taxon>
        <taxon>Gammaproteobacteria</taxon>
        <taxon>Vibrionales</taxon>
        <taxon>Vibrionaceae</taxon>
        <taxon>Vibrio</taxon>
    </lineage>
</organism>
<evidence type="ECO:0000313" key="3">
    <source>
        <dbReference type="Proteomes" id="UP001223712"/>
    </source>
</evidence>
<sequence length="62" mass="6731">MKSIKLITLTLAPLMLATSVSAAVLDIRQEYLPRAHEFNPVNENATLVKIGGSSGNTFLVFK</sequence>
<dbReference type="RefSeq" id="WP_290334978.1">
    <property type="nucleotide sequence ID" value="NZ_JAUFQY010000002.1"/>
</dbReference>
<protein>
    <submittedName>
        <fullName evidence="2">Uncharacterized protein</fullName>
    </submittedName>
</protein>
<gene>
    <name evidence="2" type="ORF">QWY96_18110</name>
</gene>
<keyword evidence="1" id="KW-0732">Signal</keyword>
<feature type="chain" id="PRO_5045841569" evidence="1">
    <location>
        <begin position="23"/>
        <end position="62"/>
    </location>
</feature>
<proteinExistence type="predicted"/>
<evidence type="ECO:0000256" key="1">
    <source>
        <dbReference type="SAM" id="SignalP"/>
    </source>
</evidence>
<dbReference type="Proteomes" id="UP001223712">
    <property type="component" value="Unassembled WGS sequence"/>
</dbReference>
<dbReference type="EMBL" id="JAUFQY010000002">
    <property type="protein sequence ID" value="MDN3702347.1"/>
    <property type="molecule type" value="Genomic_DNA"/>
</dbReference>
<evidence type="ECO:0000313" key="2">
    <source>
        <dbReference type="EMBL" id="MDN3702347.1"/>
    </source>
</evidence>
<name>A0ABT8CKS1_9VIBR</name>
<accession>A0ABT8CKS1</accession>
<comment type="caution">
    <text evidence="2">The sequence shown here is derived from an EMBL/GenBank/DDBJ whole genome shotgun (WGS) entry which is preliminary data.</text>
</comment>
<reference evidence="3" key="1">
    <citation type="journal article" date="2019" name="Int. J. Syst. Evol. Microbiol.">
        <title>The Global Catalogue of Microorganisms (GCM) 10K type strain sequencing project: providing services to taxonomists for standard genome sequencing and annotation.</title>
        <authorList>
            <consortium name="The Broad Institute Genomics Platform"/>
            <consortium name="The Broad Institute Genome Sequencing Center for Infectious Disease"/>
            <person name="Wu L."/>
            <person name="Ma J."/>
        </authorList>
    </citation>
    <scope>NUCLEOTIDE SEQUENCE [LARGE SCALE GENOMIC DNA]</scope>
    <source>
        <strain evidence="3">CECT 7226</strain>
    </source>
</reference>
<keyword evidence="3" id="KW-1185">Reference proteome</keyword>
<feature type="signal peptide" evidence="1">
    <location>
        <begin position="1"/>
        <end position="22"/>
    </location>
</feature>